<feature type="domain" description="AMP-dependent synthetase/ligase" evidence="3">
    <location>
        <begin position="27"/>
        <end position="409"/>
    </location>
</feature>
<feature type="domain" description="AMP-binding enzyme C-terminal" evidence="4">
    <location>
        <begin position="460"/>
        <end position="535"/>
    </location>
</feature>
<protein>
    <recommendedName>
        <fullName evidence="7">2,3-dihydroxybenzoate-AMP ligase</fullName>
    </recommendedName>
</protein>
<dbReference type="InterPro" id="IPR025110">
    <property type="entry name" value="AMP-bd_C"/>
</dbReference>
<reference evidence="6" key="1">
    <citation type="submission" date="2016-04" db="EMBL/GenBank/DDBJ databases">
        <authorList>
            <person name="Chen S.-C."/>
            <person name="Lai M.-C."/>
        </authorList>
    </citation>
    <scope>NUCLEOTIDE SEQUENCE [LARGE SCALE GENOMIC DNA]</scope>
    <source>
        <strain evidence="6">AB14</strain>
    </source>
</reference>
<keyword evidence="2" id="KW-0436">Ligase</keyword>
<accession>A0A1S8ARN1</accession>
<keyword evidence="6" id="KW-1185">Reference proteome</keyword>
<evidence type="ECO:0000313" key="6">
    <source>
        <dbReference type="Proteomes" id="UP000189370"/>
    </source>
</evidence>
<dbReference type="EMBL" id="LWLN01000002">
    <property type="protein sequence ID" value="OLZ39181.1"/>
    <property type="molecule type" value="Genomic_DNA"/>
</dbReference>
<comment type="caution">
    <text evidence="5">The sequence shown here is derived from an EMBL/GenBank/DDBJ whole genome shotgun (WGS) entry which is preliminary data.</text>
</comment>
<dbReference type="Gene3D" id="3.30.300.30">
    <property type="match status" value="1"/>
</dbReference>
<dbReference type="Pfam" id="PF13193">
    <property type="entry name" value="AMP-binding_C"/>
    <property type="match status" value="1"/>
</dbReference>
<comment type="similarity">
    <text evidence="1">Belongs to the ATP-dependent AMP-binding enzyme family.</text>
</comment>
<evidence type="ECO:0000256" key="2">
    <source>
        <dbReference type="ARBA" id="ARBA00022598"/>
    </source>
</evidence>
<dbReference type="Gene3D" id="3.40.50.12780">
    <property type="entry name" value="N-terminal domain of ligase-like"/>
    <property type="match status" value="1"/>
</dbReference>
<dbReference type="InterPro" id="IPR045851">
    <property type="entry name" value="AMP-bd_C_sf"/>
</dbReference>
<dbReference type="InterPro" id="IPR042099">
    <property type="entry name" value="ANL_N_sf"/>
</dbReference>
<evidence type="ECO:0000256" key="1">
    <source>
        <dbReference type="ARBA" id="ARBA00006432"/>
    </source>
</evidence>
<evidence type="ECO:0008006" key="7">
    <source>
        <dbReference type="Google" id="ProtNLM"/>
    </source>
</evidence>
<dbReference type="STRING" id="301967.A6E15_17380"/>
<proteinExistence type="inferred from homology"/>
<dbReference type="PANTHER" id="PTHR43201:SF5">
    <property type="entry name" value="MEDIUM-CHAIN ACYL-COA LIGASE ACSF2, MITOCHONDRIAL"/>
    <property type="match status" value="1"/>
</dbReference>
<dbReference type="GO" id="GO:0006631">
    <property type="term" value="P:fatty acid metabolic process"/>
    <property type="evidence" value="ECO:0007669"/>
    <property type="project" value="TreeGrafter"/>
</dbReference>
<dbReference type="Proteomes" id="UP000189370">
    <property type="component" value="Unassembled WGS sequence"/>
</dbReference>
<gene>
    <name evidence="5" type="ORF">A6E15_17380</name>
</gene>
<sequence length="552" mass="61092">MEFHDPEEIARYEDAGAWGDETLLERFANTAERYPDRTAVVDPPNTPALVDREPERLTYTEFADAVDAVATSLCERGIGKDDFVVAQLPNTWELAMLYLAVARAGAVLSPMPIQWRRHELEHVVDVTEAVAYVGPRDFDGFDHVEMATAFADESATLDDVISFADVREFTTADADTAALDDVEVGANEVFNLQWTSGTTADPKACPMTHNNWQSNPTPLLCDMNEGDVVLCAAPLVNMTALGVNYVPWLLTRGTLVLHHPIDLGLMVEQMQDEGVTFTILVPTMLNQLLKHPDVDEFDLSDVETITTGSAAPSEWAMQEFNERWGIEIINIWGQNEGTSAISGPKTTPLERRATDFPRFAEDVDWGINDPRIDTVDIRIVDPESGDDVTEPGEVGEVAFKGPGLMAGYYNQPDLTADAFDEDGYFYTGDLFQIEADDYMSFFDRKKDVIIRGGFTISAKEVENIVIEHPKVADAAVVGEPHEDLGERVAVFAVPQPGENLQLEDITGYMGDDVAVYKRPERLEVVEEIPRNPVGKVVKTDLRDRVQRSGSDG</sequence>
<dbReference type="InterPro" id="IPR000873">
    <property type="entry name" value="AMP-dep_synth/lig_dom"/>
</dbReference>
<dbReference type="PANTHER" id="PTHR43201">
    <property type="entry name" value="ACYL-COA SYNTHETASE"/>
    <property type="match status" value="1"/>
</dbReference>
<evidence type="ECO:0000313" key="5">
    <source>
        <dbReference type="EMBL" id="OLZ39181.1"/>
    </source>
</evidence>
<evidence type="ECO:0000259" key="4">
    <source>
        <dbReference type="Pfam" id="PF13193"/>
    </source>
</evidence>
<dbReference type="GO" id="GO:0031956">
    <property type="term" value="F:medium-chain fatty acid-CoA ligase activity"/>
    <property type="evidence" value="ECO:0007669"/>
    <property type="project" value="TreeGrafter"/>
</dbReference>
<organism evidence="5 6">
    <name type="scientific">Natrinema saccharevitans</name>
    <dbReference type="NCBI Taxonomy" id="301967"/>
    <lineage>
        <taxon>Archaea</taxon>
        <taxon>Methanobacteriati</taxon>
        <taxon>Methanobacteriota</taxon>
        <taxon>Stenosarchaea group</taxon>
        <taxon>Halobacteria</taxon>
        <taxon>Halobacteriales</taxon>
        <taxon>Natrialbaceae</taxon>
        <taxon>Natrinema</taxon>
    </lineage>
</organism>
<dbReference type="SUPFAM" id="SSF56801">
    <property type="entry name" value="Acetyl-CoA synthetase-like"/>
    <property type="match status" value="1"/>
</dbReference>
<dbReference type="AlphaFoldDB" id="A0A1S8ARN1"/>
<name>A0A1S8ARN1_9EURY</name>
<evidence type="ECO:0000259" key="3">
    <source>
        <dbReference type="Pfam" id="PF00501"/>
    </source>
</evidence>
<dbReference type="Pfam" id="PF00501">
    <property type="entry name" value="AMP-binding"/>
    <property type="match status" value="1"/>
</dbReference>